<evidence type="ECO:0000313" key="2">
    <source>
        <dbReference type="Proteomes" id="UP001055879"/>
    </source>
</evidence>
<dbReference type="Proteomes" id="UP001055879">
    <property type="component" value="Linkage Group LG01"/>
</dbReference>
<gene>
    <name evidence="1" type="ORF">L6452_01976</name>
</gene>
<accession>A0ACB9FJF2</accession>
<proteinExistence type="predicted"/>
<evidence type="ECO:0000313" key="1">
    <source>
        <dbReference type="EMBL" id="KAI3770831.1"/>
    </source>
</evidence>
<comment type="caution">
    <text evidence="1">The sequence shown here is derived from an EMBL/GenBank/DDBJ whole genome shotgun (WGS) entry which is preliminary data.</text>
</comment>
<reference evidence="2" key="1">
    <citation type="journal article" date="2022" name="Mol. Ecol. Resour.">
        <title>The genomes of chicory, endive, great burdock and yacon provide insights into Asteraceae palaeo-polyploidization history and plant inulin production.</title>
        <authorList>
            <person name="Fan W."/>
            <person name="Wang S."/>
            <person name="Wang H."/>
            <person name="Wang A."/>
            <person name="Jiang F."/>
            <person name="Liu H."/>
            <person name="Zhao H."/>
            <person name="Xu D."/>
            <person name="Zhang Y."/>
        </authorList>
    </citation>
    <scope>NUCLEOTIDE SEQUENCE [LARGE SCALE GENOMIC DNA]</scope>
    <source>
        <strain evidence="2">cv. Niubang</strain>
    </source>
</reference>
<sequence length="862" mass="99823">MMKILTQFETPLKNIPATENTLATRVIKPTNEYTAEESSQHKADRELKANLMLALPNSIYNRIDCYKNNPMQMWAQLEKVMLGSTVATQLRHTCFMNNFEEFKAKDGECLKSVFDRFCAVINDLRKIKVTKTELETNLKFLNSLQPEWNKSCHRLRNDVCISIMQIQEMYEILLTDECIVKEKKAKLDKKNKKTVDPVALLTTLQKALILLSQHYNKKFQPRSGSNNLRFTSGSKKNEPARVPETTKATACFNCGKSGHIAKECRVKVVRDSAYYRKKLELAEKRENGTALLVEEEFWLDHFDDEADNMETTHMCFIRDDQTDDDDEDSTDESEVSSKFDFKFISSQMNIIITVLHDLRSKLLSEKHLNIEKSNLIDKLQISLKDEKSILIHTKEIFQKKLDDLEISNKIYLDSLTEMTKLKDNFSDKINELEEKLYRRNQTEQTIYLNKPRSYESIKEKWGLGFENPHCLNNAIEKSPTLYKFDYLSLARYAPQFKIDWMNEKQVLDIENEKRMNNKKKEISFVYTRENAKYFPDKSKKNRISLNDISPIKSSLSDDYFDICATNTNKENISPVSYDSKRYIPPLVLESKIIDLDDKMEEQNIQREIESNVILSFMTSSLEEILISQKQDSVSGLSSDFNENKKEVLKSEIFFENFSDSVASSGLLSDQFGFLDKIVSSDSNLKSKILDESFTLNDDYYKPKRKIRRSKKSKKQVTVISENSNSSDSNISDRTLRTPMKQIWRIKLKSDEYATNEDRNVDKLCRNDSFATCNKIFKYSIKQMIQIAKDVSCSSSGSSSDDYASSSTDDSVHSSAYFSRAFYVKSNMFSPIRTATNKHVPKYKWVPKPKIDSQLQAPNVKGE</sequence>
<name>A0ACB9FJF2_ARCLA</name>
<organism evidence="1 2">
    <name type="scientific">Arctium lappa</name>
    <name type="common">Greater burdock</name>
    <name type="synonym">Lappa major</name>
    <dbReference type="NCBI Taxonomy" id="4217"/>
    <lineage>
        <taxon>Eukaryota</taxon>
        <taxon>Viridiplantae</taxon>
        <taxon>Streptophyta</taxon>
        <taxon>Embryophyta</taxon>
        <taxon>Tracheophyta</taxon>
        <taxon>Spermatophyta</taxon>
        <taxon>Magnoliopsida</taxon>
        <taxon>eudicotyledons</taxon>
        <taxon>Gunneridae</taxon>
        <taxon>Pentapetalae</taxon>
        <taxon>asterids</taxon>
        <taxon>campanulids</taxon>
        <taxon>Asterales</taxon>
        <taxon>Asteraceae</taxon>
        <taxon>Carduoideae</taxon>
        <taxon>Cardueae</taxon>
        <taxon>Arctiinae</taxon>
        <taxon>Arctium</taxon>
    </lineage>
</organism>
<dbReference type="EMBL" id="CM042047">
    <property type="protein sequence ID" value="KAI3770831.1"/>
    <property type="molecule type" value="Genomic_DNA"/>
</dbReference>
<reference evidence="1 2" key="2">
    <citation type="journal article" date="2022" name="Mol. Ecol. Resour.">
        <title>The genomes of chicory, endive, great burdock and yacon provide insights into Asteraceae paleo-polyploidization history and plant inulin production.</title>
        <authorList>
            <person name="Fan W."/>
            <person name="Wang S."/>
            <person name="Wang H."/>
            <person name="Wang A."/>
            <person name="Jiang F."/>
            <person name="Liu H."/>
            <person name="Zhao H."/>
            <person name="Xu D."/>
            <person name="Zhang Y."/>
        </authorList>
    </citation>
    <scope>NUCLEOTIDE SEQUENCE [LARGE SCALE GENOMIC DNA]</scope>
    <source>
        <strain evidence="2">cv. Niubang</strain>
    </source>
</reference>
<protein>
    <submittedName>
        <fullName evidence="1">Uncharacterized protein</fullName>
    </submittedName>
</protein>
<keyword evidence="2" id="KW-1185">Reference proteome</keyword>